<dbReference type="PRINTS" id="PR00722">
    <property type="entry name" value="CHYMOTRYPSIN"/>
</dbReference>
<dbReference type="InterPro" id="IPR001314">
    <property type="entry name" value="Peptidase_S1A"/>
</dbReference>
<dbReference type="InterPro" id="IPR009003">
    <property type="entry name" value="Peptidase_S1_PA"/>
</dbReference>
<evidence type="ECO:0000256" key="2">
    <source>
        <dbReference type="SAM" id="SignalP"/>
    </source>
</evidence>
<dbReference type="Pfam" id="PF00089">
    <property type="entry name" value="Trypsin"/>
    <property type="match status" value="2"/>
</dbReference>
<organism evidence="4 5">
    <name type="scientific">Hypsibius exemplaris</name>
    <name type="common">Freshwater tardigrade</name>
    <dbReference type="NCBI Taxonomy" id="2072580"/>
    <lineage>
        <taxon>Eukaryota</taxon>
        <taxon>Metazoa</taxon>
        <taxon>Ecdysozoa</taxon>
        <taxon>Tardigrada</taxon>
        <taxon>Eutardigrada</taxon>
        <taxon>Parachela</taxon>
        <taxon>Hypsibioidea</taxon>
        <taxon>Hypsibiidae</taxon>
        <taxon>Hypsibius</taxon>
    </lineage>
</organism>
<dbReference type="GO" id="GO:0006508">
    <property type="term" value="P:proteolysis"/>
    <property type="evidence" value="ECO:0007669"/>
    <property type="project" value="InterPro"/>
</dbReference>
<evidence type="ECO:0000313" key="5">
    <source>
        <dbReference type="Proteomes" id="UP000192578"/>
    </source>
</evidence>
<comment type="caution">
    <text evidence="4">The sequence shown here is derived from an EMBL/GenBank/DDBJ whole genome shotgun (WGS) entry which is preliminary data.</text>
</comment>
<dbReference type="FunFam" id="2.40.10.10:FF:000068">
    <property type="entry name" value="transmembrane protease serine 2"/>
    <property type="match status" value="1"/>
</dbReference>
<dbReference type="OrthoDB" id="6339452at2759"/>
<dbReference type="SUPFAM" id="SSF50494">
    <property type="entry name" value="Trypsin-like serine proteases"/>
    <property type="match status" value="1"/>
</dbReference>
<evidence type="ECO:0000259" key="3">
    <source>
        <dbReference type="PROSITE" id="PS50240"/>
    </source>
</evidence>
<name>A0A1W0WS80_HYPEX</name>
<dbReference type="PANTHER" id="PTHR24252:SF7">
    <property type="entry name" value="HYALIN"/>
    <property type="match status" value="1"/>
</dbReference>
<dbReference type="PROSITE" id="PS50240">
    <property type="entry name" value="TRYPSIN_DOM"/>
    <property type="match status" value="1"/>
</dbReference>
<feature type="signal peptide" evidence="2">
    <location>
        <begin position="1"/>
        <end position="26"/>
    </location>
</feature>
<dbReference type="CDD" id="cd00190">
    <property type="entry name" value="Tryp_SPc"/>
    <property type="match status" value="1"/>
</dbReference>
<gene>
    <name evidence="4" type="ORF">BV898_07945</name>
</gene>
<dbReference type="EMBL" id="MTYJ01000054">
    <property type="protein sequence ID" value="OQV18003.1"/>
    <property type="molecule type" value="Genomic_DNA"/>
</dbReference>
<reference evidence="5" key="1">
    <citation type="submission" date="2017-01" db="EMBL/GenBank/DDBJ databases">
        <title>Comparative genomics of anhydrobiosis in the tardigrade Hypsibius dujardini.</title>
        <authorList>
            <person name="Yoshida Y."/>
            <person name="Koutsovoulos G."/>
            <person name="Laetsch D."/>
            <person name="Stevens L."/>
            <person name="Kumar S."/>
            <person name="Horikawa D."/>
            <person name="Ishino K."/>
            <person name="Komine S."/>
            <person name="Tomita M."/>
            <person name="Blaxter M."/>
            <person name="Arakawa K."/>
        </authorList>
    </citation>
    <scope>NUCLEOTIDE SEQUENCE [LARGE SCALE GENOMIC DNA]</scope>
    <source>
        <strain evidence="5">Z151</strain>
    </source>
</reference>
<evidence type="ECO:0000313" key="4">
    <source>
        <dbReference type="EMBL" id="OQV18003.1"/>
    </source>
</evidence>
<dbReference type="InterPro" id="IPR001254">
    <property type="entry name" value="Trypsin_dom"/>
</dbReference>
<dbReference type="InterPro" id="IPR043504">
    <property type="entry name" value="Peptidase_S1_PA_chymotrypsin"/>
</dbReference>
<keyword evidence="2" id="KW-0732">Signal</keyword>
<feature type="chain" id="PRO_5012280487" evidence="2">
    <location>
        <begin position="27"/>
        <end position="558"/>
    </location>
</feature>
<evidence type="ECO:0000256" key="1">
    <source>
        <dbReference type="ARBA" id="ARBA00023157"/>
    </source>
</evidence>
<feature type="domain" description="Peptidase S1" evidence="3">
    <location>
        <begin position="266"/>
        <end position="549"/>
    </location>
</feature>
<dbReference type="AlphaFoldDB" id="A0A1W0WS80"/>
<keyword evidence="1" id="KW-1015">Disulfide bond</keyword>
<dbReference type="GO" id="GO:0004252">
    <property type="term" value="F:serine-type endopeptidase activity"/>
    <property type="evidence" value="ECO:0007669"/>
    <property type="project" value="InterPro"/>
</dbReference>
<dbReference type="Proteomes" id="UP000192578">
    <property type="component" value="Unassembled WGS sequence"/>
</dbReference>
<dbReference type="PANTHER" id="PTHR24252">
    <property type="entry name" value="ACROSIN-RELATED"/>
    <property type="match status" value="1"/>
</dbReference>
<accession>A0A1W0WS80</accession>
<protein>
    <submittedName>
        <fullName evidence="4">Plasma kallikrein</fullName>
    </submittedName>
</protein>
<dbReference type="SMART" id="SM00020">
    <property type="entry name" value="Tryp_SPc"/>
    <property type="match status" value="1"/>
</dbReference>
<proteinExistence type="predicted"/>
<dbReference type="Gene3D" id="2.40.10.10">
    <property type="entry name" value="Trypsin-like serine proteases"/>
    <property type="match status" value="1"/>
</dbReference>
<sequence>MTPINWLPVTTLLCIGILHDIRLGSAALDGVRISSLSRCDDIVKLGVSTLKLAARDLKSGAFQRPRSCRFVVQSEDELDTLFSNGDIQSVLEFPFRLGPKDYIVFMNGALRLTYPTPCTPIPGLSDSDSLVINANTTQYGTRGHDFSVHGTTMLIDFCGAGSPEPVNFMVSMTRSSRAPNKQLTIPLAGPAPGDITPFQMQNQDAAFAGPSIDGSSGTMPMFITVAQQQQQQQLLQPQKTFLNPAIGSGGLQECGKAWSPPGMRRIVNGEIAQNGNFPWTVALVHKRFKHFCGGSILNSQWIATAAHCIIGPLSLQDIIANTSIVAGTTDLSKMSADNSYAIDQVAVHPQYAPKGWLNDIALIKLKRSIPFPTINDGARAICMPKRSLEDLSMSQSLFRRNVTCYLAGWGYTKEAAGISVSAIGSGASFAQAANGNQTTSQIGAGSDRQLYAQMNYIPLETCQKNYQVPTVLHGAPQFVRENMVCASNEQKMQGACLGDSGTGLYCKELDESWGLWGISSWSGGCARKELPSVFANVHQLKTFVERVLNRPTASATPG</sequence>
<keyword evidence="5" id="KW-1185">Reference proteome</keyword>